<dbReference type="Gene3D" id="3.90.550.10">
    <property type="entry name" value="Spore Coat Polysaccharide Biosynthesis Protein SpsA, Chain A"/>
    <property type="match status" value="1"/>
</dbReference>
<accession>A0A4R6QZH9</accession>
<dbReference type="InterPro" id="IPR029044">
    <property type="entry name" value="Nucleotide-diphossugar_trans"/>
</dbReference>
<reference evidence="1 2" key="1">
    <citation type="submission" date="2019-03" db="EMBL/GenBank/DDBJ databases">
        <title>Genomic Encyclopedia of Type Strains, Phase IV (KMG-IV): sequencing the most valuable type-strain genomes for metagenomic binning, comparative biology and taxonomic classification.</title>
        <authorList>
            <person name="Goeker M."/>
        </authorList>
    </citation>
    <scope>NUCLEOTIDE SEQUENCE [LARGE SCALE GENOMIC DNA]</scope>
    <source>
        <strain evidence="1 2">DSM 11901</strain>
    </source>
</reference>
<dbReference type="Pfam" id="PF13641">
    <property type="entry name" value="Glyco_tranf_2_3"/>
    <property type="match status" value="1"/>
</dbReference>
<proteinExistence type="predicted"/>
<organism evidence="1 2">
    <name type="scientific">Aquabacterium commune</name>
    <dbReference type="NCBI Taxonomy" id="70586"/>
    <lineage>
        <taxon>Bacteria</taxon>
        <taxon>Pseudomonadati</taxon>
        <taxon>Pseudomonadota</taxon>
        <taxon>Betaproteobacteria</taxon>
        <taxon>Burkholderiales</taxon>
        <taxon>Aquabacterium</taxon>
    </lineage>
</organism>
<evidence type="ECO:0000313" key="2">
    <source>
        <dbReference type="Proteomes" id="UP000294593"/>
    </source>
</evidence>
<protein>
    <recommendedName>
        <fullName evidence="3">Glycosyltransferase 2-like domain-containing protein</fullName>
    </recommendedName>
</protein>
<keyword evidence="2" id="KW-1185">Reference proteome</keyword>
<dbReference type="PANTHER" id="PTHR43179:SF7">
    <property type="entry name" value="RHAMNOSYLTRANSFERASE WBBL"/>
    <property type="match status" value="1"/>
</dbReference>
<evidence type="ECO:0000313" key="1">
    <source>
        <dbReference type="EMBL" id="TDP78694.1"/>
    </source>
</evidence>
<dbReference type="RefSeq" id="WP_133611329.1">
    <property type="nucleotide sequence ID" value="NZ_SNXW01000019.1"/>
</dbReference>
<dbReference type="EMBL" id="SNXW01000019">
    <property type="protein sequence ID" value="TDP78694.1"/>
    <property type="molecule type" value="Genomic_DNA"/>
</dbReference>
<evidence type="ECO:0008006" key="3">
    <source>
        <dbReference type="Google" id="ProtNLM"/>
    </source>
</evidence>
<dbReference type="CDD" id="cd04186">
    <property type="entry name" value="GT_2_like_c"/>
    <property type="match status" value="1"/>
</dbReference>
<comment type="caution">
    <text evidence="1">The sequence shown here is derived from an EMBL/GenBank/DDBJ whole genome shotgun (WGS) entry which is preliminary data.</text>
</comment>
<dbReference type="AlphaFoldDB" id="A0A4R6QZH9"/>
<dbReference type="OrthoDB" id="9771846at2"/>
<name>A0A4R6QZH9_9BURK</name>
<sequence length="314" mass="34438">MALTTTTAPGTARCTTLGVVIVNYQTYDLTMRCVASLLAQGIAEPAHIVVVDNDSPDASGLRLQADLPAGVVTLLSGRNGGFGAGVNLGVDALKTDLVLILNPDTYFESNRMDVIRQMFHGSPKMGVAGLKLVNPDGSLQYSARRFYSLPDILARRTMLGKLGPLRRLERSHLLTRKWRQPSKTPFFEADWVMGTGFVVRRSAFEQVGRMDEGYFLYFEEVDLCARMWIEGWQVVAVPQVALVHDHQRSSAAGIMSFAGKTHLRSMARFFAKFGVPWWSRPSRVRMAAALARWQAAQQGGSVAGAPVTEPQHGG</sequence>
<gene>
    <name evidence="1" type="ORF">EV672_11914</name>
</gene>
<dbReference type="PANTHER" id="PTHR43179">
    <property type="entry name" value="RHAMNOSYLTRANSFERASE WBBL"/>
    <property type="match status" value="1"/>
</dbReference>
<dbReference type="SUPFAM" id="SSF53448">
    <property type="entry name" value="Nucleotide-diphospho-sugar transferases"/>
    <property type="match status" value="1"/>
</dbReference>
<dbReference type="Proteomes" id="UP000294593">
    <property type="component" value="Unassembled WGS sequence"/>
</dbReference>